<dbReference type="AlphaFoldDB" id="A0A3S9NDG9"/>
<protein>
    <submittedName>
        <fullName evidence="2">Uncharacterized protein</fullName>
    </submittedName>
</protein>
<dbReference type="EMBL" id="CP034546">
    <property type="protein sequence ID" value="AZQ53776.1"/>
    <property type="molecule type" value="Genomic_DNA"/>
</dbReference>
<evidence type="ECO:0000313" key="2">
    <source>
        <dbReference type="EMBL" id="AZQ53776.1"/>
    </source>
</evidence>
<proteinExistence type="predicted"/>
<evidence type="ECO:0000313" key="3">
    <source>
        <dbReference type="Proteomes" id="UP000277191"/>
    </source>
</evidence>
<dbReference type="Proteomes" id="UP000277191">
    <property type="component" value="Chromosome 2"/>
</dbReference>
<feature type="compositionally biased region" description="Basic and acidic residues" evidence="1">
    <location>
        <begin position="173"/>
        <end position="184"/>
    </location>
</feature>
<accession>A0A3S9NDG9</accession>
<organism evidence="2 3">
    <name type="scientific">Burkholderia cenocepacia</name>
    <dbReference type="NCBI Taxonomy" id="95486"/>
    <lineage>
        <taxon>Bacteria</taxon>
        <taxon>Pseudomonadati</taxon>
        <taxon>Pseudomonadota</taxon>
        <taxon>Betaproteobacteria</taxon>
        <taxon>Burkholderiales</taxon>
        <taxon>Burkholderiaceae</taxon>
        <taxon>Burkholderia</taxon>
        <taxon>Burkholderia cepacia complex</taxon>
    </lineage>
</organism>
<dbReference type="RefSeq" id="WP_126366034.1">
    <property type="nucleotide sequence ID" value="NZ_CP034546.1"/>
</dbReference>
<reference evidence="2 3" key="1">
    <citation type="submission" date="2018-12" db="EMBL/GenBank/DDBJ databases">
        <title>Cadmium resistance mechanism in endophytic bacteria Burkholderia cenocepacia YG-3.</title>
        <authorList>
            <person name="Zhang X."/>
            <person name="Wang X."/>
            <person name="Zhu Y."/>
        </authorList>
    </citation>
    <scope>NUCLEOTIDE SEQUENCE [LARGE SCALE GENOMIC DNA]</scope>
    <source>
        <strain evidence="2 3">YG-3</strain>
    </source>
</reference>
<feature type="region of interest" description="Disordered" evidence="1">
    <location>
        <begin position="173"/>
        <end position="204"/>
    </location>
</feature>
<gene>
    <name evidence="2" type="ORF">D5R55_23015</name>
</gene>
<sequence>MRGSLDVWLSIREASVNESALQNLRLRTPLTQQNVTLARDPLVSDLMPPDFAGLGVRGAQSRSERDAGALLFSPNPRLENPSSRATVVGRSLTDNANGFGKKSRSYWRGIVRQFEHTGSDWRQEIAMKGSSFDTHPAAVNVIRLKVAWPLCPESSHAKYVALCDRSGSAAEVRRSAPARADRPRKTLNFDTPAERFHQAVASTG</sequence>
<name>A0A3S9NDG9_9BURK</name>
<evidence type="ECO:0000256" key="1">
    <source>
        <dbReference type="SAM" id="MobiDB-lite"/>
    </source>
</evidence>